<dbReference type="EMBL" id="BOMP01000027">
    <property type="protein sequence ID" value="GIE38853.1"/>
    <property type="molecule type" value="Genomic_DNA"/>
</dbReference>
<reference evidence="3 4" key="1">
    <citation type="submission" date="2020-08" db="EMBL/GenBank/DDBJ databases">
        <title>Sequencing the genomes of 1000 actinobacteria strains.</title>
        <authorList>
            <person name="Klenk H.-P."/>
        </authorList>
    </citation>
    <scope>NUCLEOTIDE SEQUENCE [LARGE SCALE GENOMIC DNA]</scope>
    <source>
        <strain evidence="3 4">DSM 43150</strain>
    </source>
</reference>
<evidence type="ECO:0000313" key="5">
    <source>
        <dbReference type="Proteomes" id="UP000631312"/>
    </source>
</evidence>
<dbReference type="PROSITE" id="PS51736">
    <property type="entry name" value="RECOMBINASES_3"/>
    <property type="match status" value="1"/>
</dbReference>
<dbReference type="RefSeq" id="WP_188119533.1">
    <property type="nucleotide sequence ID" value="NZ_BOMP01000027.1"/>
</dbReference>
<feature type="domain" description="Resolvase/invertase-type recombinase catalytic" evidence="1">
    <location>
        <begin position="8"/>
        <end position="60"/>
    </location>
</feature>
<evidence type="ECO:0000259" key="1">
    <source>
        <dbReference type="PROSITE" id="PS51736"/>
    </source>
</evidence>
<dbReference type="EMBL" id="JACHNC010000001">
    <property type="protein sequence ID" value="MBB4746787.1"/>
    <property type="molecule type" value="Genomic_DNA"/>
</dbReference>
<comment type="caution">
    <text evidence="3">The sequence shown here is derived from an EMBL/GenBank/DDBJ whole genome shotgun (WGS) entry which is preliminary data.</text>
</comment>
<dbReference type="Proteomes" id="UP000590511">
    <property type="component" value="Unassembled WGS sequence"/>
</dbReference>
<dbReference type="InterPro" id="IPR006119">
    <property type="entry name" value="Resolv_N"/>
</dbReference>
<keyword evidence="5" id="KW-1185">Reference proteome</keyword>
<reference evidence="2 5" key="2">
    <citation type="submission" date="2021-01" db="EMBL/GenBank/DDBJ databases">
        <title>Whole genome shotgun sequence of Actinoplanes lobatus NBRC 12513.</title>
        <authorList>
            <person name="Komaki H."/>
            <person name="Tamura T."/>
        </authorList>
    </citation>
    <scope>NUCLEOTIDE SEQUENCE [LARGE SCALE GENOMIC DNA]</scope>
    <source>
        <strain evidence="2 5">NBRC 12513</strain>
    </source>
</reference>
<dbReference type="InterPro" id="IPR036162">
    <property type="entry name" value="Resolvase-like_N_sf"/>
</dbReference>
<name>A0A7W7HAE8_9ACTN</name>
<gene>
    <name evidence="2" type="ORF">Alo02nite_17510</name>
    <name evidence="3" type="ORF">BJ964_000948</name>
</gene>
<organism evidence="3 4">
    <name type="scientific">Actinoplanes lobatus</name>
    <dbReference type="NCBI Taxonomy" id="113568"/>
    <lineage>
        <taxon>Bacteria</taxon>
        <taxon>Bacillati</taxon>
        <taxon>Actinomycetota</taxon>
        <taxon>Actinomycetes</taxon>
        <taxon>Micromonosporales</taxon>
        <taxon>Micromonosporaceae</taxon>
        <taxon>Actinoplanes</taxon>
    </lineage>
</organism>
<proteinExistence type="predicted"/>
<evidence type="ECO:0000313" key="3">
    <source>
        <dbReference type="EMBL" id="MBB4746787.1"/>
    </source>
</evidence>
<evidence type="ECO:0000313" key="2">
    <source>
        <dbReference type="EMBL" id="GIE38853.1"/>
    </source>
</evidence>
<sequence>MNTGKPLRVAIYTRLSQAAEESVSIARQIEACEAIAKARGWTVVQTQAEEDVSGSKKSPK</sequence>
<dbReference type="GO" id="GO:0003677">
    <property type="term" value="F:DNA binding"/>
    <property type="evidence" value="ECO:0007669"/>
    <property type="project" value="InterPro"/>
</dbReference>
<dbReference type="AlphaFoldDB" id="A0A7W7HAE8"/>
<dbReference type="Proteomes" id="UP000631312">
    <property type="component" value="Unassembled WGS sequence"/>
</dbReference>
<dbReference type="Gene3D" id="3.40.50.1390">
    <property type="entry name" value="Resolvase, N-terminal catalytic domain"/>
    <property type="match status" value="1"/>
</dbReference>
<dbReference type="Pfam" id="PF00239">
    <property type="entry name" value="Resolvase"/>
    <property type="match status" value="1"/>
</dbReference>
<dbReference type="GO" id="GO:0000150">
    <property type="term" value="F:DNA strand exchange activity"/>
    <property type="evidence" value="ECO:0007669"/>
    <property type="project" value="InterPro"/>
</dbReference>
<protein>
    <submittedName>
        <fullName evidence="3">DNA invertase Pin-like site-specific DNA recombinase</fullName>
    </submittedName>
</protein>
<evidence type="ECO:0000313" key="4">
    <source>
        <dbReference type="Proteomes" id="UP000590511"/>
    </source>
</evidence>
<accession>A0A7W7HAE8</accession>
<dbReference type="SUPFAM" id="SSF53041">
    <property type="entry name" value="Resolvase-like"/>
    <property type="match status" value="1"/>
</dbReference>